<dbReference type="SUPFAM" id="SSF52833">
    <property type="entry name" value="Thioredoxin-like"/>
    <property type="match status" value="1"/>
</dbReference>
<keyword evidence="3" id="KW-0249">Electron transport</keyword>
<dbReference type="InterPro" id="IPR017937">
    <property type="entry name" value="Thioredoxin_CS"/>
</dbReference>
<dbReference type="RefSeq" id="WP_377089074.1">
    <property type="nucleotide sequence ID" value="NZ_JBHSJL010000014.1"/>
</dbReference>
<dbReference type="EMBL" id="JBHUJB010000025">
    <property type="protein sequence ID" value="MFD2158471.1"/>
    <property type="molecule type" value="Genomic_DNA"/>
</dbReference>
<proteinExistence type="inferred from homology"/>
<accession>A0ABW4Z906</accession>
<dbReference type="Proteomes" id="UP001597389">
    <property type="component" value="Unassembled WGS sequence"/>
</dbReference>
<evidence type="ECO:0000256" key="5">
    <source>
        <dbReference type="ARBA" id="ARBA00023284"/>
    </source>
</evidence>
<comment type="similarity">
    <text evidence="1 7">Belongs to the thioredoxin family.</text>
</comment>
<dbReference type="Gene3D" id="3.40.30.10">
    <property type="entry name" value="Glutaredoxin"/>
    <property type="match status" value="1"/>
</dbReference>
<dbReference type="Pfam" id="PF00085">
    <property type="entry name" value="Thioredoxin"/>
    <property type="match status" value="1"/>
</dbReference>
<evidence type="ECO:0000256" key="2">
    <source>
        <dbReference type="ARBA" id="ARBA00022448"/>
    </source>
</evidence>
<comment type="caution">
    <text evidence="9">The sequence shown here is derived from an EMBL/GenBank/DDBJ whole genome shotgun (WGS) entry which is preliminary data.</text>
</comment>
<evidence type="ECO:0000259" key="8">
    <source>
        <dbReference type="PROSITE" id="PS51352"/>
    </source>
</evidence>
<evidence type="ECO:0000313" key="10">
    <source>
        <dbReference type="Proteomes" id="UP001597389"/>
    </source>
</evidence>
<keyword evidence="2" id="KW-0813">Transport</keyword>
<dbReference type="PIRSF" id="PIRSF000077">
    <property type="entry name" value="Thioredoxin"/>
    <property type="match status" value="1"/>
</dbReference>
<evidence type="ECO:0000256" key="1">
    <source>
        <dbReference type="ARBA" id="ARBA00008987"/>
    </source>
</evidence>
<dbReference type="PANTHER" id="PTHR45663">
    <property type="entry name" value="GEO12009P1"/>
    <property type="match status" value="1"/>
</dbReference>
<dbReference type="PROSITE" id="PS00194">
    <property type="entry name" value="THIOREDOXIN_1"/>
    <property type="match status" value="1"/>
</dbReference>
<reference evidence="10" key="1">
    <citation type="journal article" date="2019" name="Int. J. Syst. Evol. Microbiol.">
        <title>The Global Catalogue of Microorganisms (GCM) 10K type strain sequencing project: providing services to taxonomists for standard genome sequencing and annotation.</title>
        <authorList>
            <consortium name="The Broad Institute Genomics Platform"/>
            <consortium name="The Broad Institute Genome Sequencing Center for Infectious Disease"/>
            <person name="Wu L."/>
            <person name="Ma J."/>
        </authorList>
    </citation>
    <scope>NUCLEOTIDE SEQUENCE [LARGE SCALE GENOMIC DNA]</scope>
    <source>
        <strain evidence="10">CCUG 57942</strain>
    </source>
</reference>
<evidence type="ECO:0000256" key="6">
    <source>
        <dbReference type="NCBIfam" id="TIGR01068"/>
    </source>
</evidence>
<protein>
    <recommendedName>
        <fullName evidence="6 7">Thioredoxin</fullName>
    </recommendedName>
</protein>
<dbReference type="NCBIfam" id="TIGR01068">
    <property type="entry name" value="thioredoxin"/>
    <property type="match status" value="1"/>
</dbReference>
<evidence type="ECO:0000256" key="4">
    <source>
        <dbReference type="ARBA" id="ARBA00023157"/>
    </source>
</evidence>
<evidence type="ECO:0000256" key="3">
    <source>
        <dbReference type="ARBA" id="ARBA00022982"/>
    </source>
</evidence>
<keyword evidence="5" id="KW-0676">Redox-active center</keyword>
<dbReference type="PRINTS" id="PR00421">
    <property type="entry name" value="THIOREDOXIN"/>
</dbReference>
<feature type="domain" description="Thioredoxin" evidence="8">
    <location>
        <begin position="1"/>
        <end position="105"/>
    </location>
</feature>
<dbReference type="InterPro" id="IPR005746">
    <property type="entry name" value="Thioredoxin"/>
</dbReference>
<evidence type="ECO:0000313" key="9">
    <source>
        <dbReference type="EMBL" id="MFD2158471.1"/>
    </source>
</evidence>
<keyword evidence="10" id="KW-1185">Reference proteome</keyword>
<evidence type="ECO:0000256" key="7">
    <source>
        <dbReference type="PIRNR" id="PIRNR000077"/>
    </source>
</evidence>
<keyword evidence="4" id="KW-1015">Disulfide bond</keyword>
<dbReference type="PROSITE" id="PS51352">
    <property type="entry name" value="THIOREDOXIN_2"/>
    <property type="match status" value="1"/>
</dbReference>
<dbReference type="PANTHER" id="PTHR45663:SF11">
    <property type="entry name" value="GEO12009P1"/>
    <property type="match status" value="1"/>
</dbReference>
<name>A0ABW4Z906_9BACT</name>
<sequence length="105" mass="11573">MALVLTEENFEAEVLNSSKPVLVDFWAEWCGPCKMIAPLIDELADEMGDEAVVAKLEVDNAQALAAKYGVRSIPFLLFFKDGEVKDQIVGANVTKESLKEKLQSL</sequence>
<gene>
    <name evidence="9" type="primary">trxA</name>
    <name evidence="9" type="ORF">ACFSW8_06140</name>
</gene>
<organism evidence="9 10">
    <name type="scientific">Rubritalea tangerina</name>
    <dbReference type="NCBI Taxonomy" id="430798"/>
    <lineage>
        <taxon>Bacteria</taxon>
        <taxon>Pseudomonadati</taxon>
        <taxon>Verrucomicrobiota</taxon>
        <taxon>Verrucomicrobiia</taxon>
        <taxon>Verrucomicrobiales</taxon>
        <taxon>Rubritaleaceae</taxon>
        <taxon>Rubritalea</taxon>
    </lineage>
</organism>
<dbReference type="InterPro" id="IPR013766">
    <property type="entry name" value="Thioredoxin_domain"/>
</dbReference>
<dbReference type="InterPro" id="IPR036249">
    <property type="entry name" value="Thioredoxin-like_sf"/>
</dbReference>
<dbReference type="CDD" id="cd02947">
    <property type="entry name" value="TRX_family"/>
    <property type="match status" value="1"/>
</dbReference>